<reference evidence="1 2" key="1">
    <citation type="submission" date="2019-06" db="EMBL/GenBank/DDBJ databases">
        <authorList>
            <person name="Broberg M."/>
        </authorList>
    </citation>
    <scope>NUCLEOTIDE SEQUENCE [LARGE SCALE GENOMIC DNA]</scope>
</reference>
<accession>A0ABY6UHC6</accession>
<evidence type="ECO:0000313" key="1">
    <source>
        <dbReference type="EMBL" id="VUC29589.1"/>
    </source>
</evidence>
<name>A0ABY6UHC6_BIOOC</name>
<evidence type="ECO:0000313" key="2">
    <source>
        <dbReference type="Proteomes" id="UP000766486"/>
    </source>
</evidence>
<proteinExistence type="predicted"/>
<sequence>MGLGVFAASSIQILPRPRLFPLINALKSLLLAGSGQLRGTGWQALLLHHESANDTMNGEDDQTVQWSVSFDSIVPTHRVNGSKAKSRRIWNVSYRGALAMLVAARWGHDPHVGEAEPIIMALQGCHE</sequence>
<keyword evidence="2" id="KW-1185">Reference proteome</keyword>
<gene>
    <name evidence="1" type="ORF">CLO192961_LOCUS262149</name>
</gene>
<protein>
    <submittedName>
        <fullName evidence="1">Uncharacterized protein</fullName>
    </submittedName>
</protein>
<dbReference type="Proteomes" id="UP000766486">
    <property type="component" value="Unassembled WGS sequence"/>
</dbReference>
<organism evidence="1 2">
    <name type="scientific">Bionectria ochroleuca</name>
    <name type="common">Gliocladium roseum</name>
    <dbReference type="NCBI Taxonomy" id="29856"/>
    <lineage>
        <taxon>Eukaryota</taxon>
        <taxon>Fungi</taxon>
        <taxon>Dikarya</taxon>
        <taxon>Ascomycota</taxon>
        <taxon>Pezizomycotina</taxon>
        <taxon>Sordariomycetes</taxon>
        <taxon>Hypocreomycetidae</taxon>
        <taxon>Hypocreales</taxon>
        <taxon>Bionectriaceae</taxon>
        <taxon>Clonostachys</taxon>
    </lineage>
</organism>
<comment type="caution">
    <text evidence="1">The sequence shown here is derived from an EMBL/GenBank/DDBJ whole genome shotgun (WGS) entry which is preliminary data.</text>
</comment>
<dbReference type="EMBL" id="CABFNS010000802">
    <property type="protein sequence ID" value="VUC29589.1"/>
    <property type="molecule type" value="Genomic_DNA"/>
</dbReference>